<proteinExistence type="predicted"/>
<dbReference type="HOGENOM" id="CLU_3150364_0_0_4"/>
<dbReference type="EMBL" id="AP013058">
    <property type="protein sequence ID" value="BAN21868.1"/>
    <property type="molecule type" value="Genomic_DNA"/>
</dbReference>
<dbReference type="Proteomes" id="UP000013966">
    <property type="component" value="Chromosome 1"/>
</dbReference>
<gene>
    <name evidence="1" type="ORF">BRPE64_ACDS01140</name>
</gene>
<reference evidence="1 2" key="2">
    <citation type="journal article" date="2018" name="Int. J. Syst. Evol. Microbiol.">
        <title>Burkholderia insecticola sp. nov., a gut symbiotic bacterium of the bean bug Riptortus pedestris.</title>
        <authorList>
            <person name="Takeshita K."/>
            <person name="Tamaki H."/>
            <person name="Ohbayashi T."/>
            <person name="Meng X.-Y."/>
            <person name="Sone T."/>
            <person name="Mitani Y."/>
            <person name="Peeters C."/>
            <person name="Kikuchi Y."/>
            <person name="Vandamme P."/>
        </authorList>
    </citation>
    <scope>NUCLEOTIDE SEQUENCE [LARGE SCALE GENOMIC DNA]</scope>
    <source>
        <strain evidence="1">RPE64</strain>
    </source>
</reference>
<reference evidence="1 2" key="1">
    <citation type="journal article" date="2013" name="Genome Announc.">
        <title>Complete Genome Sequence of Burkholderia sp. Strain RPE64, Bacterial Symbiont of the Bean Bug Riptortus pedestris.</title>
        <authorList>
            <person name="Shibata T.F."/>
            <person name="Maeda T."/>
            <person name="Nikoh N."/>
            <person name="Yamaguchi K."/>
            <person name="Oshima K."/>
            <person name="Hattori M."/>
            <person name="Nishiyama T."/>
            <person name="Hasebe M."/>
            <person name="Fukatsu T."/>
            <person name="Kikuchi Y."/>
            <person name="Shigenobu S."/>
        </authorList>
    </citation>
    <scope>NUCLEOTIDE SEQUENCE [LARGE SCALE GENOMIC DNA]</scope>
</reference>
<name>R4WEN5_9BURK</name>
<evidence type="ECO:0000313" key="2">
    <source>
        <dbReference type="Proteomes" id="UP000013966"/>
    </source>
</evidence>
<keyword evidence="2" id="KW-1185">Reference proteome</keyword>
<dbReference type="AlphaFoldDB" id="R4WEN5"/>
<dbReference type="KEGG" id="buo:BRPE64_ACDS01140"/>
<organism evidence="1 2">
    <name type="scientific">Caballeronia insecticola</name>
    <dbReference type="NCBI Taxonomy" id="758793"/>
    <lineage>
        <taxon>Bacteria</taxon>
        <taxon>Pseudomonadati</taxon>
        <taxon>Pseudomonadota</taxon>
        <taxon>Betaproteobacteria</taxon>
        <taxon>Burkholderiales</taxon>
        <taxon>Burkholderiaceae</taxon>
        <taxon>Caballeronia</taxon>
    </lineage>
</organism>
<sequence length="48" mass="5135">MPSRKPSKAEVEEVFMAASLPATAARANQPNGIDGAARTFRYADAIQK</sequence>
<protein>
    <submittedName>
        <fullName evidence="1">Uncharacterized protein</fullName>
    </submittedName>
</protein>
<evidence type="ECO:0000313" key="1">
    <source>
        <dbReference type="EMBL" id="BAN21868.1"/>
    </source>
</evidence>
<accession>R4WEN5</accession>
<dbReference type="STRING" id="758793.BRPE64_ACDS01140"/>